<evidence type="ECO:0000313" key="5">
    <source>
        <dbReference type="Proteomes" id="UP000070054"/>
    </source>
</evidence>
<proteinExistence type="predicted"/>
<keyword evidence="5" id="KW-1185">Reference proteome</keyword>
<feature type="signal peptide" evidence="3">
    <location>
        <begin position="1"/>
        <end position="18"/>
    </location>
</feature>
<keyword evidence="2" id="KW-1133">Transmembrane helix</keyword>
<feature type="region of interest" description="Disordered" evidence="1">
    <location>
        <begin position="209"/>
        <end position="257"/>
    </location>
</feature>
<gene>
    <name evidence="4" type="ORF">CNYM01_10628</name>
</gene>
<comment type="caution">
    <text evidence="4">The sequence shown here is derived from an EMBL/GenBank/DDBJ whole genome shotgun (WGS) entry which is preliminary data.</text>
</comment>
<feature type="transmembrane region" description="Helical" evidence="2">
    <location>
        <begin position="174"/>
        <end position="201"/>
    </location>
</feature>
<feature type="region of interest" description="Disordered" evidence="1">
    <location>
        <begin position="127"/>
        <end position="170"/>
    </location>
</feature>
<keyword evidence="2" id="KW-0812">Transmembrane</keyword>
<protein>
    <recommendedName>
        <fullName evidence="6">Mid2 domain-containing protein</fullName>
    </recommendedName>
</protein>
<feature type="compositionally biased region" description="Low complexity" evidence="1">
    <location>
        <begin position="127"/>
        <end position="166"/>
    </location>
</feature>
<name>A0A135SUC1_9PEZI</name>
<reference evidence="4 5" key="1">
    <citation type="submission" date="2014-02" db="EMBL/GenBank/DDBJ databases">
        <title>The genome sequence of Colletotrichum nymphaeae SA-01.</title>
        <authorList>
            <person name="Baroncelli R."/>
            <person name="Thon M.R."/>
        </authorList>
    </citation>
    <scope>NUCLEOTIDE SEQUENCE [LARGE SCALE GENOMIC DNA]</scope>
    <source>
        <strain evidence="4 5">SA-01</strain>
    </source>
</reference>
<dbReference type="AlphaFoldDB" id="A0A135SUC1"/>
<evidence type="ECO:0000256" key="2">
    <source>
        <dbReference type="SAM" id="Phobius"/>
    </source>
</evidence>
<dbReference type="OrthoDB" id="4848903at2759"/>
<evidence type="ECO:0000256" key="3">
    <source>
        <dbReference type="SAM" id="SignalP"/>
    </source>
</evidence>
<keyword evidence="3" id="KW-0732">Signal</keyword>
<dbReference type="PANTHER" id="PTHR16861:SF4">
    <property type="entry name" value="SH3 DOMAIN PROTEIN (AFU_ORTHOLOGUE AFUA_1G13610)"/>
    <property type="match status" value="1"/>
</dbReference>
<dbReference type="PANTHER" id="PTHR16861">
    <property type="entry name" value="GLYCOPROTEIN 38"/>
    <property type="match status" value="1"/>
</dbReference>
<organism evidence="4 5">
    <name type="scientific">Colletotrichum nymphaeae SA-01</name>
    <dbReference type="NCBI Taxonomy" id="1460502"/>
    <lineage>
        <taxon>Eukaryota</taxon>
        <taxon>Fungi</taxon>
        <taxon>Dikarya</taxon>
        <taxon>Ascomycota</taxon>
        <taxon>Pezizomycotina</taxon>
        <taxon>Sordariomycetes</taxon>
        <taxon>Hypocreomycetidae</taxon>
        <taxon>Glomerellales</taxon>
        <taxon>Glomerellaceae</taxon>
        <taxon>Colletotrichum</taxon>
        <taxon>Colletotrichum acutatum species complex</taxon>
    </lineage>
</organism>
<feature type="chain" id="PRO_5007802703" description="Mid2 domain-containing protein" evidence="3">
    <location>
        <begin position="19"/>
        <end position="257"/>
    </location>
</feature>
<sequence length="257" mass="26687">MNIISFLVVLSLARNTFAADGTNTKFTYPVKPAGLDGPTFESGQNVVFNWTTDADKLNLLLWTNKNPRSITLGKGISSKSFTWTVDFYAFSKTDPPSDTYYFLGLFVDGSTSTSAQSSRFFITLPDGSESGSTSTSTLLTPSPTGDSATTTSSESSLATAASVTSTPGSGTEGLGAGAIAGIVIGAILGVGLSVCAGILLARRRYRGNRDLGDQGNSQGEIHLSPKIAADAKYQSPPVQEAPGDGNISRSPPPVELG</sequence>
<dbReference type="EMBL" id="JEMN01001348">
    <property type="protein sequence ID" value="KXH39498.1"/>
    <property type="molecule type" value="Genomic_DNA"/>
</dbReference>
<evidence type="ECO:0008006" key="6">
    <source>
        <dbReference type="Google" id="ProtNLM"/>
    </source>
</evidence>
<evidence type="ECO:0000313" key="4">
    <source>
        <dbReference type="EMBL" id="KXH39498.1"/>
    </source>
</evidence>
<dbReference type="Proteomes" id="UP000070054">
    <property type="component" value="Unassembled WGS sequence"/>
</dbReference>
<keyword evidence="2" id="KW-0472">Membrane</keyword>
<accession>A0A135SUC1</accession>
<evidence type="ECO:0000256" key="1">
    <source>
        <dbReference type="SAM" id="MobiDB-lite"/>
    </source>
</evidence>